<sequence length="418" mass="41933">MPDEQKGVVVYELEPLTSPSAANPDWGFKAAAAVRAKAASSVVHLALPPDPGPIAAAAAAGINGTAGGGVAATAAGNATLAVVKAAPLHALAVADYGAGEVVLYGMHSSERRAASVHGGNAGGSGPAGSGSGSGGLAVSELQRLALPGVASLARCRWGEQLFLVALAFHHDKSYATTSAVYRWDSAAQQFTLLQELATSGAHGGRCFTLRDGAAPASGSAGGPPSPAAGSGDGAEGQSLFLAIANSRGAQGDGFAANSTVWRFDPDAGRFLLHQAVPTVGAHDVQHVRLPAHGLRRAGGRRSGGGGAGGRGGLVDVLVFANRGADEECSPSERSPLLVWHPRRQRWEEAAHMGLSCATGLATTRLGTQQLLLATGDRAANGSYAGPLTHLWRLEAEGLAAGVGAGEGAGSEGVRRDKV</sequence>
<accession>A0A150GR71</accession>
<proteinExistence type="predicted"/>
<comment type="caution">
    <text evidence="2">The sequence shown here is derived from an EMBL/GenBank/DDBJ whole genome shotgun (WGS) entry which is preliminary data.</text>
</comment>
<evidence type="ECO:0000256" key="1">
    <source>
        <dbReference type="SAM" id="MobiDB-lite"/>
    </source>
</evidence>
<name>A0A150GR71_GONPE</name>
<dbReference type="Proteomes" id="UP000075714">
    <property type="component" value="Unassembled WGS sequence"/>
</dbReference>
<reference evidence="3" key="1">
    <citation type="journal article" date="2016" name="Nat. Commun.">
        <title>The Gonium pectorale genome demonstrates co-option of cell cycle regulation during the evolution of multicellularity.</title>
        <authorList>
            <person name="Hanschen E.R."/>
            <person name="Marriage T.N."/>
            <person name="Ferris P.J."/>
            <person name="Hamaji T."/>
            <person name="Toyoda A."/>
            <person name="Fujiyama A."/>
            <person name="Neme R."/>
            <person name="Noguchi H."/>
            <person name="Minakuchi Y."/>
            <person name="Suzuki M."/>
            <person name="Kawai-Toyooka H."/>
            <person name="Smith D.R."/>
            <person name="Sparks H."/>
            <person name="Anderson J."/>
            <person name="Bakaric R."/>
            <person name="Luria V."/>
            <person name="Karger A."/>
            <person name="Kirschner M.W."/>
            <person name="Durand P.M."/>
            <person name="Michod R.E."/>
            <person name="Nozaki H."/>
            <person name="Olson B.J."/>
        </authorList>
    </citation>
    <scope>NUCLEOTIDE SEQUENCE [LARGE SCALE GENOMIC DNA]</scope>
    <source>
        <strain evidence="3">NIES-2863</strain>
    </source>
</reference>
<dbReference type="OrthoDB" id="532982at2759"/>
<dbReference type="AlphaFoldDB" id="A0A150GR71"/>
<dbReference type="EMBL" id="LSYV01000011">
    <property type="protein sequence ID" value="KXZ52294.1"/>
    <property type="molecule type" value="Genomic_DNA"/>
</dbReference>
<gene>
    <name evidence="2" type="ORF">GPECTOR_10g926</name>
</gene>
<evidence type="ECO:0000313" key="3">
    <source>
        <dbReference type="Proteomes" id="UP000075714"/>
    </source>
</evidence>
<evidence type="ECO:0000313" key="2">
    <source>
        <dbReference type="EMBL" id="KXZ52294.1"/>
    </source>
</evidence>
<feature type="region of interest" description="Disordered" evidence="1">
    <location>
        <begin position="214"/>
        <end position="233"/>
    </location>
</feature>
<keyword evidence="3" id="KW-1185">Reference proteome</keyword>
<protein>
    <submittedName>
        <fullName evidence="2">Uncharacterized protein</fullName>
    </submittedName>
</protein>
<organism evidence="2 3">
    <name type="scientific">Gonium pectorale</name>
    <name type="common">Green alga</name>
    <dbReference type="NCBI Taxonomy" id="33097"/>
    <lineage>
        <taxon>Eukaryota</taxon>
        <taxon>Viridiplantae</taxon>
        <taxon>Chlorophyta</taxon>
        <taxon>core chlorophytes</taxon>
        <taxon>Chlorophyceae</taxon>
        <taxon>CS clade</taxon>
        <taxon>Chlamydomonadales</taxon>
        <taxon>Volvocaceae</taxon>
        <taxon>Gonium</taxon>
    </lineage>
</organism>